<comment type="catalytic activity">
    <reaction evidence="6 7">
        <text>a 2'-deoxyadenosine in DNA + S-adenosyl-L-methionine = an N(6)-methyl-2'-deoxyadenosine in DNA + S-adenosyl-L-homocysteine + H(+)</text>
        <dbReference type="Rhea" id="RHEA:15197"/>
        <dbReference type="Rhea" id="RHEA-COMP:12418"/>
        <dbReference type="Rhea" id="RHEA-COMP:12419"/>
        <dbReference type="ChEBI" id="CHEBI:15378"/>
        <dbReference type="ChEBI" id="CHEBI:57856"/>
        <dbReference type="ChEBI" id="CHEBI:59789"/>
        <dbReference type="ChEBI" id="CHEBI:90615"/>
        <dbReference type="ChEBI" id="CHEBI:90616"/>
        <dbReference type="EC" id="2.1.1.72"/>
    </reaction>
</comment>
<dbReference type="InterPro" id="IPR012327">
    <property type="entry name" value="MeTrfase_D12"/>
</dbReference>
<evidence type="ECO:0000256" key="1">
    <source>
        <dbReference type="ARBA" id="ARBA00006594"/>
    </source>
</evidence>
<evidence type="ECO:0000256" key="5">
    <source>
        <dbReference type="ARBA" id="ARBA00022691"/>
    </source>
</evidence>
<keyword evidence="3 7" id="KW-0489">Methyltransferase</keyword>
<evidence type="ECO:0000256" key="2">
    <source>
        <dbReference type="ARBA" id="ARBA00011900"/>
    </source>
</evidence>
<dbReference type="REBASE" id="267800">
    <property type="entry name" value="M.Msy10124I"/>
</dbReference>
<evidence type="ECO:0000256" key="6">
    <source>
        <dbReference type="ARBA" id="ARBA00047942"/>
    </source>
</evidence>
<dbReference type="Proteomes" id="UP000259328">
    <property type="component" value="Chromosome"/>
</dbReference>
<dbReference type="PANTHER" id="PTHR30481">
    <property type="entry name" value="DNA ADENINE METHYLASE"/>
    <property type="match status" value="1"/>
</dbReference>
<dbReference type="GO" id="GO:0043565">
    <property type="term" value="F:sequence-specific DNA binding"/>
    <property type="evidence" value="ECO:0007669"/>
    <property type="project" value="TreeGrafter"/>
</dbReference>
<dbReference type="InterPro" id="IPR002052">
    <property type="entry name" value="DNA_methylase_N6_adenine_CS"/>
</dbReference>
<dbReference type="GO" id="GO:0032259">
    <property type="term" value="P:methylation"/>
    <property type="evidence" value="ECO:0007669"/>
    <property type="project" value="UniProtKB-KW"/>
</dbReference>
<evidence type="ECO:0000259" key="8">
    <source>
        <dbReference type="PROSITE" id="PS50943"/>
    </source>
</evidence>
<dbReference type="GO" id="GO:0006298">
    <property type="term" value="P:mismatch repair"/>
    <property type="evidence" value="ECO:0007669"/>
    <property type="project" value="TreeGrafter"/>
</dbReference>
<evidence type="ECO:0000256" key="4">
    <source>
        <dbReference type="ARBA" id="ARBA00022679"/>
    </source>
</evidence>
<dbReference type="SMART" id="SM00530">
    <property type="entry name" value="HTH_XRE"/>
    <property type="match status" value="1"/>
</dbReference>
<sequence length="345" mass="40083">MLKEIFGKKIKQLRIQKGMSQDKLSILSGIDRPQISKIEQGKINVTLETIERISIALGVKSSKLLDNKTTLRPFVKWAGGKTQLLDKLYSLMPRKFNNYYEPFVGGGSFFLSLAPTKSVINDFNSELICAYKCFQNEKLYNKLINELIKHEKNHSEEYYYQIRSKDRETNFLNLPIYVRAARMIYLNKACFNGLYRVNSKGLFNVPSGKKTKVTVFDKDNFKSLKKYFTNNDITILNDDFTEAVKKARKGDFVYFDPPYDTIENKKTFTSYSKNNFGKNEQKRLANIYKELDSRGVKVMLSNHNTAFINELYSKFKIHIVNAKRMINSKADERGNVEEVIITNYE</sequence>
<proteinExistence type="inferred from homology"/>
<dbReference type="GO" id="GO:1904047">
    <property type="term" value="F:S-adenosyl-L-methionine binding"/>
    <property type="evidence" value="ECO:0007669"/>
    <property type="project" value="TreeGrafter"/>
</dbReference>
<dbReference type="Gene3D" id="1.10.260.40">
    <property type="entry name" value="lambda repressor-like DNA-binding domains"/>
    <property type="match status" value="1"/>
</dbReference>
<dbReference type="Pfam" id="PF01381">
    <property type="entry name" value="HTH_3"/>
    <property type="match status" value="1"/>
</dbReference>
<dbReference type="EMBL" id="LS991953">
    <property type="protein sequence ID" value="SYV92642.1"/>
    <property type="molecule type" value="Genomic_DNA"/>
</dbReference>
<dbReference type="SUPFAM" id="SSF47413">
    <property type="entry name" value="lambda repressor-like DNA-binding domains"/>
    <property type="match status" value="1"/>
</dbReference>
<reference evidence="10" key="1">
    <citation type="submission" date="2018-06" db="EMBL/GenBank/DDBJ databases">
        <authorList>
            <consortium name="Pathogen Informatics"/>
        </authorList>
    </citation>
    <scope>NUCLEOTIDE SEQUENCE [LARGE SCALE GENOMIC DNA]</scope>
    <source>
        <strain evidence="10">NCTC10124</strain>
    </source>
</reference>
<dbReference type="GO" id="GO:0009307">
    <property type="term" value="P:DNA restriction-modification system"/>
    <property type="evidence" value="ECO:0007669"/>
    <property type="project" value="InterPro"/>
</dbReference>
<organism evidence="9 10">
    <name type="scientific">Mycoplasmopsis synoviae</name>
    <name type="common">Mycoplasma synoviae</name>
    <dbReference type="NCBI Taxonomy" id="2109"/>
    <lineage>
        <taxon>Bacteria</taxon>
        <taxon>Bacillati</taxon>
        <taxon>Mycoplasmatota</taxon>
        <taxon>Mycoplasmoidales</taxon>
        <taxon>Metamycoplasmataceae</taxon>
        <taxon>Mycoplasmopsis</taxon>
    </lineage>
</organism>
<accession>A0A3B0P6Q4</accession>
<feature type="domain" description="HTH cro/C1-type" evidence="8">
    <location>
        <begin position="10"/>
        <end position="64"/>
    </location>
</feature>
<dbReference type="InterPro" id="IPR029063">
    <property type="entry name" value="SAM-dependent_MTases_sf"/>
</dbReference>
<gene>
    <name evidence="9" type="primary">dam</name>
    <name evidence="9" type="ORF">NCTC10124_00367</name>
</gene>
<dbReference type="Pfam" id="PF02086">
    <property type="entry name" value="MethyltransfD12"/>
    <property type="match status" value="1"/>
</dbReference>
<dbReference type="GeneID" id="93530258"/>
<dbReference type="Gene3D" id="3.40.50.150">
    <property type="entry name" value="Vaccinia Virus protein VP39"/>
    <property type="match status" value="1"/>
</dbReference>
<dbReference type="Gene3D" id="1.10.1020.10">
    <property type="entry name" value="Adenine-specific Methyltransferase, Domain 2"/>
    <property type="match status" value="1"/>
</dbReference>
<name>A0A3B0P6Q4_MYCSY</name>
<evidence type="ECO:0000313" key="9">
    <source>
        <dbReference type="EMBL" id="SYV92642.1"/>
    </source>
</evidence>
<comment type="similarity">
    <text evidence="1 7">Belongs to the N(4)/N(6)-methyltransferase family.</text>
</comment>
<evidence type="ECO:0000313" key="10">
    <source>
        <dbReference type="Proteomes" id="UP000259328"/>
    </source>
</evidence>
<dbReference type="PROSITE" id="PS50943">
    <property type="entry name" value="HTH_CROC1"/>
    <property type="match status" value="1"/>
</dbReference>
<evidence type="ECO:0000256" key="7">
    <source>
        <dbReference type="RuleBase" id="RU361257"/>
    </source>
</evidence>
<dbReference type="InterPro" id="IPR010982">
    <property type="entry name" value="Lambda_DNA-bd_dom_sf"/>
</dbReference>
<dbReference type="CDD" id="cd00093">
    <property type="entry name" value="HTH_XRE"/>
    <property type="match status" value="1"/>
</dbReference>
<dbReference type="EC" id="2.1.1.72" evidence="2 7"/>
<dbReference type="InterPro" id="IPR023095">
    <property type="entry name" value="Ade_MeTrfase_dom_2"/>
</dbReference>
<dbReference type="NCBIfam" id="TIGR00571">
    <property type="entry name" value="dam"/>
    <property type="match status" value="1"/>
</dbReference>
<dbReference type="SUPFAM" id="SSF53335">
    <property type="entry name" value="S-adenosyl-L-methionine-dependent methyltransferases"/>
    <property type="match status" value="1"/>
</dbReference>
<dbReference type="PROSITE" id="PS00092">
    <property type="entry name" value="N6_MTASE"/>
    <property type="match status" value="1"/>
</dbReference>
<keyword evidence="5 7" id="KW-0949">S-adenosyl-L-methionine</keyword>
<dbReference type="RefSeq" id="WP_020002750.1">
    <property type="nucleotide sequence ID" value="NZ_CP082193.1"/>
</dbReference>
<dbReference type="GO" id="GO:0009007">
    <property type="term" value="F:site-specific DNA-methyltransferase (adenine-specific) activity"/>
    <property type="evidence" value="ECO:0007669"/>
    <property type="project" value="UniProtKB-UniRule"/>
</dbReference>
<keyword evidence="4 7" id="KW-0808">Transferase</keyword>
<protein>
    <recommendedName>
        <fullName evidence="2 7">Site-specific DNA-methyltransferase (adenine-specific)</fullName>
        <ecNumber evidence="2 7">2.1.1.72</ecNumber>
    </recommendedName>
</protein>
<evidence type="ECO:0000256" key="3">
    <source>
        <dbReference type="ARBA" id="ARBA00022603"/>
    </source>
</evidence>
<dbReference type="PANTHER" id="PTHR30481:SF3">
    <property type="entry name" value="DNA ADENINE METHYLASE"/>
    <property type="match status" value="1"/>
</dbReference>
<dbReference type="AlphaFoldDB" id="A0A3B0P6Q4"/>
<dbReference type="PRINTS" id="PR00505">
    <property type="entry name" value="D12N6MTFRASE"/>
</dbReference>
<dbReference type="InterPro" id="IPR001387">
    <property type="entry name" value="Cro/C1-type_HTH"/>
</dbReference>